<comment type="caution">
    <text evidence="1">The sequence shown here is derived from an EMBL/GenBank/DDBJ whole genome shotgun (WGS) entry which is preliminary data.</text>
</comment>
<proteinExistence type="predicted"/>
<dbReference type="AlphaFoldDB" id="A0ABD2C6N0"/>
<organism evidence="1 2">
    <name type="scientific">Vespula maculifrons</name>
    <name type="common">Eastern yellow jacket</name>
    <name type="synonym">Wasp</name>
    <dbReference type="NCBI Taxonomy" id="7453"/>
    <lineage>
        <taxon>Eukaryota</taxon>
        <taxon>Metazoa</taxon>
        <taxon>Ecdysozoa</taxon>
        <taxon>Arthropoda</taxon>
        <taxon>Hexapoda</taxon>
        <taxon>Insecta</taxon>
        <taxon>Pterygota</taxon>
        <taxon>Neoptera</taxon>
        <taxon>Endopterygota</taxon>
        <taxon>Hymenoptera</taxon>
        <taxon>Apocrita</taxon>
        <taxon>Aculeata</taxon>
        <taxon>Vespoidea</taxon>
        <taxon>Vespidae</taxon>
        <taxon>Vespinae</taxon>
        <taxon>Vespula</taxon>
    </lineage>
</organism>
<dbReference type="Proteomes" id="UP001607303">
    <property type="component" value="Unassembled WGS sequence"/>
</dbReference>
<evidence type="ECO:0000313" key="2">
    <source>
        <dbReference type="Proteomes" id="UP001607303"/>
    </source>
</evidence>
<dbReference type="EMBL" id="JAYRBN010000061">
    <property type="protein sequence ID" value="KAL2740013.1"/>
    <property type="molecule type" value="Genomic_DNA"/>
</dbReference>
<evidence type="ECO:0000313" key="1">
    <source>
        <dbReference type="EMBL" id="KAL2740013.1"/>
    </source>
</evidence>
<keyword evidence="2" id="KW-1185">Reference proteome</keyword>
<accession>A0ABD2C6N0</accession>
<sequence>MTRIEGIRASQKFRDAVCKRSTERPFALTSLLKDEAKFALQQDSTTIATAAAAAAAAAATNCFALRELYYNETRDDCQRVPTILSVF</sequence>
<protein>
    <submittedName>
        <fullName evidence="1">Uncharacterized protein</fullName>
    </submittedName>
</protein>
<gene>
    <name evidence="1" type="ORF">V1477_011402</name>
</gene>
<name>A0ABD2C6N0_VESMC</name>
<reference evidence="1 2" key="1">
    <citation type="journal article" date="2024" name="Ann. Entomol. Soc. Am.">
        <title>Genomic analyses of the southern and eastern yellowjacket wasps (Hymenoptera: Vespidae) reveal evolutionary signatures of social life.</title>
        <authorList>
            <person name="Catto M.A."/>
            <person name="Caine P.B."/>
            <person name="Orr S.E."/>
            <person name="Hunt B.G."/>
            <person name="Goodisman M.A.D."/>
        </authorList>
    </citation>
    <scope>NUCLEOTIDE SEQUENCE [LARGE SCALE GENOMIC DNA]</scope>
    <source>
        <strain evidence="1">232</strain>
        <tissue evidence="1">Head and thorax</tissue>
    </source>
</reference>